<comment type="caution">
    <text evidence="2">The sequence shown here is derived from an EMBL/GenBank/DDBJ whole genome shotgun (WGS) entry which is preliminary data.</text>
</comment>
<evidence type="ECO:0000313" key="2">
    <source>
        <dbReference type="EMBL" id="GCB84489.1"/>
    </source>
</evidence>
<keyword evidence="3" id="KW-1185">Reference proteome</keyword>
<evidence type="ECO:0000313" key="3">
    <source>
        <dbReference type="Proteomes" id="UP000288216"/>
    </source>
</evidence>
<dbReference type="OMA" id="QWHRNRC"/>
<organism evidence="2 3">
    <name type="scientific">Scyliorhinus torazame</name>
    <name type="common">Cloudy catshark</name>
    <name type="synonym">Catulus torazame</name>
    <dbReference type="NCBI Taxonomy" id="75743"/>
    <lineage>
        <taxon>Eukaryota</taxon>
        <taxon>Metazoa</taxon>
        <taxon>Chordata</taxon>
        <taxon>Craniata</taxon>
        <taxon>Vertebrata</taxon>
        <taxon>Chondrichthyes</taxon>
        <taxon>Elasmobranchii</taxon>
        <taxon>Galeomorphii</taxon>
        <taxon>Galeoidea</taxon>
        <taxon>Carcharhiniformes</taxon>
        <taxon>Scyliorhinidae</taxon>
        <taxon>Scyliorhinus</taxon>
    </lineage>
</organism>
<reference evidence="2 3" key="1">
    <citation type="journal article" date="2018" name="Nat. Ecol. Evol.">
        <title>Shark genomes provide insights into elasmobranch evolution and the origin of vertebrates.</title>
        <authorList>
            <person name="Hara Y"/>
            <person name="Yamaguchi K"/>
            <person name="Onimaru K"/>
            <person name="Kadota M"/>
            <person name="Koyanagi M"/>
            <person name="Keeley SD"/>
            <person name="Tatsumi K"/>
            <person name="Tanaka K"/>
            <person name="Motone F"/>
            <person name="Kageyama Y"/>
            <person name="Nozu R"/>
            <person name="Adachi N"/>
            <person name="Nishimura O"/>
            <person name="Nakagawa R"/>
            <person name="Tanegashima C"/>
            <person name="Kiyatake I"/>
            <person name="Matsumoto R"/>
            <person name="Murakumo K"/>
            <person name="Nishida K"/>
            <person name="Terakita A"/>
            <person name="Kuratani S"/>
            <person name="Sato K"/>
            <person name="Hyodo S Kuraku.S."/>
        </authorList>
    </citation>
    <scope>NUCLEOTIDE SEQUENCE [LARGE SCALE GENOMIC DNA]</scope>
</reference>
<dbReference type="AlphaFoldDB" id="A0A401QGI6"/>
<dbReference type="EMBL" id="BFAA01075547">
    <property type="protein sequence ID" value="GCB84489.1"/>
    <property type="molecule type" value="Genomic_DNA"/>
</dbReference>
<feature type="region of interest" description="Disordered" evidence="1">
    <location>
        <begin position="1"/>
        <end position="28"/>
    </location>
</feature>
<dbReference type="OrthoDB" id="10367817at2759"/>
<sequence>MQPRAGKRCRGRPRVRTEQERKERKRQWHRNRCQRSVYLGAESERWKELRKQLGQQRDEETAVLLLDW</sequence>
<accession>A0A401QGI6</accession>
<proteinExistence type="predicted"/>
<name>A0A401QGI6_SCYTO</name>
<protein>
    <submittedName>
        <fullName evidence="2">Uncharacterized protein</fullName>
    </submittedName>
</protein>
<gene>
    <name evidence="2" type="ORF">scyTo_0025195</name>
</gene>
<dbReference type="Proteomes" id="UP000288216">
    <property type="component" value="Unassembled WGS sequence"/>
</dbReference>
<evidence type="ECO:0000256" key="1">
    <source>
        <dbReference type="SAM" id="MobiDB-lite"/>
    </source>
</evidence>
<feature type="compositionally biased region" description="Basic residues" evidence="1">
    <location>
        <begin position="1"/>
        <end position="14"/>
    </location>
</feature>